<organism evidence="2 3">
    <name type="scientific">Selenomonas flueggei ATCC 43531</name>
    <dbReference type="NCBI Taxonomy" id="638302"/>
    <lineage>
        <taxon>Bacteria</taxon>
        <taxon>Bacillati</taxon>
        <taxon>Bacillota</taxon>
        <taxon>Negativicutes</taxon>
        <taxon>Selenomonadales</taxon>
        <taxon>Selenomonadaceae</taxon>
        <taxon>Selenomonas</taxon>
    </lineage>
</organism>
<reference evidence="2 3" key="1">
    <citation type="submission" date="2009-04" db="EMBL/GenBank/DDBJ databases">
        <authorList>
            <person name="Qin X."/>
            <person name="Bachman B."/>
            <person name="Battles P."/>
            <person name="Bell A."/>
            <person name="Bess C."/>
            <person name="Bickham C."/>
            <person name="Chaboub L."/>
            <person name="Chen D."/>
            <person name="Coyle M."/>
            <person name="Deiros D.R."/>
            <person name="Dinh H."/>
            <person name="Forbes L."/>
            <person name="Fowler G."/>
            <person name="Francisco L."/>
            <person name="Fu Q."/>
            <person name="Gubbala S."/>
            <person name="Hale W."/>
            <person name="Han Y."/>
            <person name="Hemphill L."/>
            <person name="Highlander S.K."/>
            <person name="Hirani K."/>
            <person name="Hogues M."/>
            <person name="Jackson L."/>
            <person name="Jakkamsetti A."/>
            <person name="Javaid M."/>
            <person name="Jiang H."/>
            <person name="Korchina V."/>
            <person name="Kovar C."/>
            <person name="Lara F."/>
            <person name="Lee S."/>
            <person name="Mata R."/>
            <person name="Mathew T."/>
            <person name="Moen C."/>
            <person name="Morales K."/>
            <person name="Munidasa M."/>
            <person name="Nazareth L."/>
            <person name="Ngo R."/>
            <person name="Nguyen L."/>
            <person name="Okwuonu G."/>
            <person name="Ongeri F."/>
            <person name="Patil S."/>
            <person name="Petrosino J."/>
            <person name="Pham C."/>
            <person name="Pham P."/>
            <person name="Pu L.-L."/>
            <person name="Puazo M."/>
            <person name="Raj R."/>
            <person name="Reid J."/>
            <person name="Rouhana J."/>
            <person name="Saada N."/>
            <person name="Shang Y."/>
            <person name="Simmons D."/>
            <person name="Thornton R."/>
            <person name="Warren J."/>
            <person name="Weissenberger G."/>
            <person name="Zhang J."/>
            <person name="Zhang L."/>
            <person name="Zhou C."/>
            <person name="Zhu D."/>
            <person name="Muzny D."/>
            <person name="Worley K."/>
            <person name="Gibbs R."/>
        </authorList>
    </citation>
    <scope>NUCLEOTIDE SEQUENCE [LARGE SCALE GENOMIC DNA]</scope>
    <source>
        <strain evidence="2 3">ATCC 43531</strain>
    </source>
</reference>
<evidence type="ECO:0000313" key="2">
    <source>
        <dbReference type="EMBL" id="EEQ49309.1"/>
    </source>
</evidence>
<dbReference type="CDD" id="cd07437">
    <property type="entry name" value="PHP_HisPPase_Ycdx_like"/>
    <property type="match status" value="1"/>
</dbReference>
<feature type="domain" description="Polymerase/histidinol phosphatase N-terminal" evidence="1">
    <location>
        <begin position="21"/>
        <end position="95"/>
    </location>
</feature>
<dbReference type="HOGENOM" id="CLU_061999_0_1_9"/>
<dbReference type="InterPro" id="IPR016195">
    <property type="entry name" value="Pol/histidinol_Pase-like"/>
</dbReference>
<keyword evidence="3" id="KW-1185">Reference proteome</keyword>
<dbReference type="Gene3D" id="3.20.20.140">
    <property type="entry name" value="Metal-dependent hydrolases"/>
    <property type="match status" value="1"/>
</dbReference>
<dbReference type="GO" id="GO:0042578">
    <property type="term" value="F:phosphoric ester hydrolase activity"/>
    <property type="evidence" value="ECO:0007669"/>
    <property type="project" value="TreeGrafter"/>
</dbReference>
<dbReference type="SMART" id="SM00481">
    <property type="entry name" value="POLIIIAc"/>
    <property type="match status" value="1"/>
</dbReference>
<sequence>MTNTINKQHLTSERTPMTDIIDLHTHTVASMHAYSTIREMAAAAKEKGLALLGISDHAPAMPGTFHEIYFHNFKVIGHASYGVEILMGAELNIMDGTGRVDLPENVLKKLHYAIASLHDLVIAPGSVEENTAALLGAMKNPYVTIIGHPDNPAYPIDADAVARAAAEEHVLIEMNNSSHDPHGSRPGSSRLARGLLAACRRHGAHILLGSDAHIDADVGEHDYTHGILREIGFPAEMVLNDNPARLKAWLMNRHERNGVHGMKYFS</sequence>
<dbReference type="eggNOG" id="COG1387">
    <property type="taxonomic scope" value="Bacteria"/>
</dbReference>
<dbReference type="PANTHER" id="PTHR36928:SF1">
    <property type="entry name" value="PHOSPHATASE YCDX-RELATED"/>
    <property type="match status" value="1"/>
</dbReference>
<comment type="caution">
    <text evidence="2">The sequence shown here is derived from an EMBL/GenBank/DDBJ whole genome shotgun (WGS) entry which is preliminary data.</text>
</comment>
<dbReference type="EMBL" id="ACLA01000005">
    <property type="protein sequence ID" value="EEQ49309.1"/>
    <property type="molecule type" value="Genomic_DNA"/>
</dbReference>
<dbReference type="InterPro" id="IPR050243">
    <property type="entry name" value="PHP_phosphatase"/>
</dbReference>
<accession>C4V1I3</accession>
<evidence type="ECO:0000313" key="3">
    <source>
        <dbReference type="Proteomes" id="UP000005309"/>
    </source>
</evidence>
<dbReference type="Proteomes" id="UP000005309">
    <property type="component" value="Unassembled WGS sequence"/>
</dbReference>
<evidence type="ECO:0000259" key="1">
    <source>
        <dbReference type="SMART" id="SM00481"/>
    </source>
</evidence>
<dbReference type="GO" id="GO:0008270">
    <property type="term" value="F:zinc ion binding"/>
    <property type="evidence" value="ECO:0007669"/>
    <property type="project" value="TreeGrafter"/>
</dbReference>
<dbReference type="AlphaFoldDB" id="C4V1I3"/>
<keyword evidence="2" id="KW-0378">Hydrolase</keyword>
<dbReference type="PANTHER" id="PTHR36928">
    <property type="entry name" value="PHOSPHATASE YCDX-RELATED"/>
    <property type="match status" value="1"/>
</dbReference>
<dbReference type="STRING" id="638302.HMPREF0908_0377"/>
<dbReference type="EC" id="3.1.3.-" evidence="2"/>
<dbReference type="GO" id="GO:0005829">
    <property type="term" value="C:cytosol"/>
    <property type="evidence" value="ECO:0007669"/>
    <property type="project" value="TreeGrafter"/>
</dbReference>
<dbReference type="InterPro" id="IPR004013">
    <property type="entry name" value="PHP_dom"/>
</dbReference>
<name>C4V1I3_9FIRM</name>
<proteinExistence type="predicted"/>
<dbReference type="NCBIfam" id="NF006702">
    <property type="entry name" value="PRK09248.1"/>
    <property type="match status" value="1"/>
</dbReference>
<gene>
    <name evidence="2" type="ORF">HMPREF0908_0377</name>
</gene>
<protein>
    <submittedName>
        <fullName evidence="2">PHP domain protein</fullName>
        <ecNumber evidence="2">3.1.3.-</ecNumber>
    </submittedName>
</protein>
<dbReference type="SUPFAM" id="SSF89550">
    <property type="entry name" value="PHP domain-like"/>
    <property type="match status" value="1"/>
</dbReference>
<dbReference type="InterPro" id="IPR003141">
    <property type="entry name" value="Pol/His_phosphatase_N"/>
</dbReference>
<dbReference type="Pfam" id="PF02811">
    <property type="entry name" value="PHP"/>
    <property type="match status" value="1"/>
</dbReference>